<dbReference type="PANTHER" id="PTHR30151">
    <property type="entry name" value="ALKANE SULFONATE ABC TRANSPORTER-RELATED, MEMBRANE SUBUNIT"/>
    <property type="match status" value="1"/>
</dbReference>
<evidence type="ECO:0000256" key="5">
    <source>
        <dbReference type="ARBA" id="ARBA00022989"/>
    </source>
</evidence>
<keyword evidence="3" id="KW-1003">Cell membrane</keyword>
<evidence type="ECO:0000313" key="11">
    <source>
        <dbReference type="Proteomes" id="UP000309128"/>
    </source>
</evidence>
<organism evidence="10 11">
    <name type="scientific">Nonomuraea turkmeniaca</name>
    <dbReference type="NCBI Taxonomy" id="103838"/>
    <lineage>
        <taxon>Bacteria</taxon>
        <taxon>Bacillati</taxon>
        <taxon>Actinomycetota</taxon>
        <taxon>Actinomycetes</taxon>
        <taxon>Streptosporangiales</taxon>
        <taxon>Streptosporangiaceae</taxon>
        <taxon>Nonomuraea</taxon>
    </lineage>
</organism>
<sequence>MDGCARHGSQRAVRRGGATPVPLAPRENGTIVIASIRRFGLPAAVAAGWEIVARAAGMFYFPPPSVILARMYEMWFSGPPSRGFLTPEAASDLLPSLARLGTGWGMAAVVGIALGVVIGSLRVVSALLEPALHFARSMPPSALFPMFMLLFGIGTPLQVALIVFGVIWPILINTMEGVRSIDPGYLDTAAVLRLGLGHRLFRIVLPAALPKILAGLRLSISLALIMMVVSEMAGSTDGMGYRLREAEGSIDVAAMWSVITLLGVLGIVLNAAFVALERRHLAWRTHA</sequence>
<accession>A0A5S4FNX8</accession>
<feature type="transmembrane region" description="Helical" evidence="7">
    <location>
        <begin position="104"/>
        <end position="124"/>
    </location>
</feature>
<reference evidence="10 11" key="1">
    <citation type="submission" date="2019-05" db="EMBL/GenBank/DDBJ databases">
        <title>Draft genome sequence of Nonomuraea turkmeniaca DSM 43926.</title>
        <authorList>
            <person name="Saricaoglu S."/>
            <person name="Isik K."/>
        </authorList>
    </citation>
    <scope>NUCLEOTIDE SEQUENCE [LARGE SCALE GENOMIC DNA]</scope>
    <source>
        <strain evidence="10 11">DSM 43926</strain>
    </source>
</reference>
<comment type="similarity">
    <text evidence="7">Belongs to the binding-protein-dependent transport system permease family.</text>
</comment>
<dbReference type="EMBL" id="VCKY01000029">
    <property type="protein sequence ID" value="TMR22447.1"/>
    <property type="molecule type" value="Genomic_DNA"/>
</dbReference>
<evidence type="ECO:0000256" key="1">
    <source>
        <dbReference type="ARBA" id="ARBA00004651"/>
    </source>
</evidence>
<evidence type="ECO:0000256" key="4">
    <source>
        <dbReference type="ARBA" id="ARBA00022692"/>
    </source>
</evidence>
<feature type="transmembrane region" description="Helical" evidence="7">
    <location>
        <begin position="144"/>
        <end position="171"/>
    </location>
</feature>
<keyword evidence="5 7" id="KW-1133">Transmembrane helix</keyword>
<feature type="region of interest" description="Disordered" evidence="8">
    <location>
        <begin position="1"/>
        <end position="21"/>
    </location>
</feature>
<gene>
    <name evidence="10" type="ORF">ETD86_11405</name>
</gene>
<keyword evidence="4 7" id="KW-0812">Transmembrane</keyword>
<dbReference type="PROSITE" id="PS50928">
    <property type="entry name" value="ABC_TM1"/>
    <property type="match status" value="1"/>
</dbReference>
<feature type="transmembrane region" description="Helical" evidence="7">
    <location>
        <begin position="253"/>
        <end position="276"/>
    </location>
</feature>
<keyword evidence="11" id="KW-1185">Reference proteome</keyword>
<evidence type="ECO:0000313" key="10">
    <source>
        <dbReference type="EMBL" id="TMR22447.1"/>
    </source>
</evidence>
<evidence type="ECO:0000256" key="7">
    <source>
        <dbReference type="RuleBase" id="RU363032"/>
    </source>
</evidence>
<protein>
    <submittedName>
        <fullName evidence="10">ABC transporter permease</fullName>
    </submittedName>
</protein>
<dbReference type="InterPro" id="IPR000515">
    <property type="entry name" value="MetI-like"/>
</dbReference>
<evidence type="ECO:0000259" key="9">
    <source>
        <dbReference type="PROSITE" id="PS50928"/>
    </source>
</evidence>
<comment type="caution">
    <text evidence="10">The sequence shown here is derived from an EMBL/GenBank/DDBJ whole genome shotgun (WGS) entry which is preliminary data.</text>
</comment>
<name>A0A5S4FNX8_9ACTN</name>
<dbReference type="CDD" id="cd06261">
    <property type="entry name" value="TM_PBP2"/>
    <property type="match status" value="1"/>
</dbReference>
<dbReference type="InterPro" id="IPR035906">
    <property type="entry name" value="MetI-like_sf"/>
</dbReference>
<dbReference type="PANTHER" id="PTHR30151:SF0">
    <property type="entry name" value="ABC TRANSPORTER PERMEASE PROTEIN MJ0413-RELATED"/>
    <property type="match status" value="1"/>
</dbReference>
<evidence type="ECO:0000256" key="6">
    <source>
        <dbReference type="ARBA" id="ARBA00023136"/>
    </source>
</evidence>
<dbReference type="Gene3D" id="1.10.3720.10">
    <property type="entry name" value="MetI-like"/>
    <property type="match status" value="1"/>
</dbReference>
<evidence type="ECO:0000256" key="3">
    <source>
        <dbReference type="ARBA" id="ARBA00022475"/>
    </source>
</evidence>
<keyword evidence="6 7" id="KW-0472">Membrane</keyword>
<dbReference type="GO" id="GO:0005886">
    <property type="term" value="C:plasma membrane"/>
    <property type="evidence" value="ECO:0007669"/>
    <property type="project" value="UniProtKB-SubCell"/>
</dbReference>
<feature type="transmembrane region" description="Helical" evidence="7">
    <location>
        <begin position="212"/>
        <end position="233"/>
    </location>
</feature>
<dbReference type="Proteomes" id="UP000309128">
    <property type="component" value="Unassembled WGS sequence"/>
</dbReference>
<evidence type="ECO:0000256" key="2">
    <source>
        <dbReference type="ARBA" id="ARBA00022448"/>
    </source>
</evidence>
<comment type="subcellular location">
    <subcellularLocation>
        <location evidence="1 7">Cell membrane</location>
        <topology evidence="1 7">Multi-pass membrane protein</topology>
    </subcellularLocation>
</comment>
<dbReference type="AlphaFoldDB" id="A0A5S4FNX8"/>
<dbReference type="SUPFAM" id="SSF161098">
    <property type="entry name" value="MetI-like"/>
    <property type="match status" value="1"/>
</dbReference>
<evidence type="ECO:0000256" key="8">
    <source>
        <dbReference type="SAM" id="MobiDB-lite"/>
    </source>
</evidence>
<feature type="domain" description="ABC transmembrane type-1" evidence="9">
    <location>
        <begin position="93"/>
        <end position="277"/>
    </location>
</feature>
<dbReference type="GO" id="GO:0055085">
    <property type="term" value="P:transmembrane transport"/>
    <property type="evidence" value="ECO:0007669"/>
    <property type="project" value="InterPro"/>
</dbReference>
<keyword evidence="2 7" id="KW-0813">Transport</keyword>
<proteinExistence type="inferred from homology"/>
<dbReference type="OrthoDB" id="3173654at2"/>
<dbReference type="Pfam" id="PF00528">
    <property type="entry name" value="BPD_transp_1"/>
    <property type="match status" value="1"/>
</dbReference>